<evidence type="ECO:0000256" key="1">
    <source>
        <dbReference type="SAM" id="MobiDB-lite"/>
    </source>
</evidence>
<dbReference type="InterPro" id="IPR037760">
    <property type="entry name" value="SMKR1"/>
</dbReference>
<protein>
    <recommendedName>
        <fullName evidence="4">Small lysine-rich protein 1</fullName>
    </recommendedName>
</protein>
<dbReference type="OrthoDB" id="5989977at2759"/>
<reference evidence="2" key="1">
    <citation type="submission" date="2013-04" db="EMBL/GenBank/DDBJ databases">
        <authorList>
            <person name="Qu J."/>
            <person name="Murali S.C."/>
            <person name="Bandaranaike D."/>
            <person name="Bellair M."/>
            <person name="Blankenburg K."/>
            <person name="Chao H."/>
            <person name="Dinh H."/>
            <person name="Doddapaneni H."/>
            <person name="Downs B."/>
            <person name="Dugan-Rocha S."/>
            <person name="Elkadiri S."/>
            <person name="Gnanaolivu R.D."/>
            <person name="Hernandez B."/>
            <person name="Javaid M."/>
            <person name="Jayaseelan J.C."/>
            <person name="Lee S."/>
            <person name="Li M."/>
            <person name="Ming W."/>
            <person name="Munidasa M."/>
            <person name="Muniz J."/>
            <person name="Nguyen L."/>
            <person name="Ongeri F."/>
            <person name="Osuji N."/>
            <person name="Pu L.-L."/>
            <person name="Puazo M."/>
            <person name="Qu C."/>
            <person name="Quiroz J."/>
            <person name="Raj R."/>
            <person name="Weissenberger G."/>
            <person name="Xin Y."/>
            <person name="Zou X."/>
            <person name="Han Y."/>
            <person name="Richards S."/>
            <person name="Worley K."/>
            <person name="Muzny D."/>
            <person name="Gibbs R."/>
        </authorList>
    </citation>
    <scope>NUCLEOTIDE SEQUENCE</scope>
    <source>
        <strain evidence="2">Sampled in the wild</strain>
    </source>
</reference>
<evidence type="ECO:0000313" key="3">
    <source>
        <dbReference type="Proteomes" id="UP000792457"/>
    </source>
</evidence>
<organism evidence="2 3">
    <name type="scientific">Ladona fulva</name>
    <name type="common">Scarce chaser dragonfly</name>
    <name type="synonym">Libellula fulva</name>
    <dbReference type="NCBI Taxonomy" id="123851"/>
    <lineage>
        <taxon>Eukaryota</taxon>
        <taxon>Metazoa</taxon>
        <taxon>Ecdysozoa</taxon>
        <taxon>Arthropoda</taxon>
        <taxon>Hexapoda</taxon>
        <taxon>Insecta</taxon>
        <taxon>Pterygota</taxon>
        <taxon>Palaeoptera</taxon>
        <taxon>Odonata</taxon>
        <taxon>Epiprocta</taxon>
        <taxon>Anisoptera</taxon>
        <taxon>Libelluloidea</taxon>
        <taxon>Libellulidae</taxon>
        <taxon>Ladona</taxon>
    </lineage>
</organism>
<gene>
    <name evidence="2" type="ORF">J437_LFUL014406</name>
</gene>
<dbReference type="Proteomes" id="UP000792457">
    <property type="component" value="Unassembled WGS sequence"/>
</dbReference>
<proteinExistence type="predicted"/>
<dbReference type="EMBL" id="KZ308361">
    <property type="protein sequence ID" value="KAG8228171.1"/>
    <property type="molecule type" value="Genomic_DNA"/>
</dbReference>
<accession>A0A8K0NZT9</accession>
<evidence type="ECO:0008006" key="4">
    <source>
        <dbReference type="Google" id="ProtNLM"/>
    </source>
</evidence>
<name>A0A8K0NZT9_LADFU</name>
<dbReference type="PANTHER" id="PTHR37932">
    <property type="entry name" value="SMALL LYSINE-RICH PROTEIN 1"/>
    <property type="match status" value="1"/>
</dbReference>
<dbReference type="AlphaFoldDB" id="A0A8K0NZT9"/>
<comment type="caution">
    <text evidence="2">The sequence shown here is derived from an EMBL/GenBank/DDBJ whole genome shotgun (WGS) entry which is preliminary data.</text>
</comment>
<dbReference type="PANTHER" id="PTHR37932:SF1">
    <property type="entry name" value="SMALL LYSINE-RICH PROTEIN 1"/>
    <property type="match status" value="1"/>
</dbReference>
<evidence type="ECO:0000313" key="2">
    <source>
        <dbReference type="EMBL" id="KAG8228171.1"/>
    </source>
</evidence>
<keyword evidence="3" id="KW-1185">Reference proteome</keyword>
<feature type="compositionally biased region" description="Basic residues" evidence="1">
    <location>
        <begin position="1"/>
        <end position="11"/>
    </location>
</feature>
<feature type="region of interest" description="Disordered" evidence="1">
    <location>
        <begin position="1"/>
        <end position="49"/>
    </location>
</feature>
<reference evidence="2" key="2">
    <citation type="submission" date="2017-10" db="EMBL/GenBank/DDBJ databases">
        <title>Ladona fulva Genome sequencing and assembly.</title>
        <authorList>
            <person name="Murali S."/>
            <person name="Richards S."/>
            <person name="Bandaranaike D."/>
            <person name="Bellair M."/>
            <person name="Blankenburg K."/>
            <person name="Chao H."/>
            <person name="Dinh H."/>
            <person name="Doddapaneni H."/>
            <person name="Dugan-Rocha S."/>
            <person name="Elkadiri S."/>
            <person name="Gnanaolivu R."/>
            <person name="Hernandez B."/>
            <person name="Skinner E."/>
            <person name="Javaid M."/>
            <person name="Lee S."/>
            <person name="Li M."/>
            <person name="Ming W."/>
            <person name="Munidasa M."/>
            <person name="Muniz J."/>
            <person name="Nguyen L."/>
            <person name="Hughes D."/>
            <person name="Osuji N."/>
            <person name="Pu L.-L."/>
            <person name="Puazo M."/>
            <person name="Qu C."/>
            <person name="Quiroz J."/>
            <person name="Raj R."/>
            <person name="Weissenberger G."/>
            <person name="Xin Y."/>
            <person name="Zou X."/>
            <person name="Han Y."/>
            <person name="Worley K."/>
            <person name="Muzny D."/>
            <person name="Gibbs R."/>
        </authorList>
    </citation>
    <scope>NUCLEOTIDE SEQUENCE</scope>
    <source>
        <strain evidence="2">Sampled in the wild</strain>
    </source>
</reference>
<sequence length="95" mass="10520">MVGKKGKRKGSNQKGAPKASAEKQQAKKPAKTAKKTSGKSKRSEGKSKSRYAVDIFSEAAVENAYYICHNVQDALMYRGFQWPSVQKKKKKGKGR</sequence>
<feature type="compositionally biased region" description="Basic residues" evidence="1">
    <location>
        <begin position="26"/>
        <end position="40"/>
    </location>
</feature>